<sequence length="120" mass="12518">MENPHATRMETHPTAIFSSLSSTLHSSHDIPSMSASLDLYSAANVDLNAGAKVLNTAAKNTTIDKNSPIYGLLNKGAALDASKTTSNLTTHDNVIASPLDFGVDGSTVGPRNISLLSLPK</sequence>
<organism evidence="1 2">
    <name type="scientific">Cinchona calisaya</name>
    <dbReference type="NCBI Taxonomy" id="153742"/>
    <lineage>
        <taxon>Eukaryota</taxon>
        <taxon>Viridiplantae</taxon>
        <taxon>Streptophyta</taxon>
        <taxon>Embryophyta</taxon>
        <taxon>Tracheophyta</taxon>
        <taxon>Spermatophyta</taxon>
        <taxon>Magnoliopsida</taxon>
        <taxon>eudicotyledons</taxon>
        <taxon>Gunneridae</taxon>
        <taxon>Pentapetalae</taxon>
        <taxon>asterids</taxon>
        <taxon>lamiids</taxon>
        <taxon>Gentianales</taxon>
        <taxon>Rubiaceae</taxon>
        <taxon>Cinchonoideae</taxon>
        <taxon>Cinchoneae</taxon>
        <taxon>Cinchona</taxon>
    </lineage>
</organism>
<reference evidence="1 2" key="1">
    <citation type="submission" date="2024-11" db="EMBL/GenBank/DDBJ databases">
        <title>A near-complete genome assembly of Cinchona calisaya.</title>
        <authorList>
            <person name="Lian D.C."/>
            <person name="Zhao X.W."/>
            <person name="Wei L."/>
        </authorList>
    </citation>
    <scope>NUCLEOTIDE SEQUENCE [LARGE SCALE GENOMIC DNA]</scope>
    <source>
        <tissue evidence="1">Nenye</tissue>
    </source>
</reference>
<dbReference type="AlphaFoldDB" id="A0ABD2Z3P3"/>
<proteinExistence type="predicted"/>
<gene>
    <name evidence="1" type="ORF">ACH5RR_026798</name>
</gene>
<dbReference type="Proteomes" id="UP001630127">
    <property type="component" value="Unassembled WGS sequence"/>
</dbReference>
<accession>A0ABD2Z3P3</accession>
<name>A0ABD2Z3P3_9GENT</name>
<evidence type="ECO:0000313" key="2">
    <source>
        <dbReference type="Proteomes" id="UP001630127"/>
    </source>
</evidence>
<comment type="caution">
    <text evidence="1">The sequence shown here is derived from an EMBL/GenBank/DDBJ whole genome shotgun (WGS) entry which is preliminary data.</text>
</comment>
<dbReference type="EMBL" id="JBJUIK010000011">
    <property type="protein sequence ID" value="KAL3514081.1"/>
    <property type="molecule type" value="Genomic_DNA"/>
</dbReference>
<keyword evidence="2" id="KW-1185">Reference proteome</keyword>
<evidence type="ECO:0000313" key="1">
    <source>
        <dbReference type="EMBL" id="KAL3514081.1"/>
    </source>
</evidence>
<protein>
    <submittedName>
        <fullName evidence="1">Uncharacterized protein</fullName>
    </submittedName>
</protein>